<evidence type="ECO:0000313" key="1">
    <source>
        <dbReference type="EMBL" id="KAJ4435210.1"/>
    </source>
</evidence>
<proteinExistence type="predicted"/>
<keyword evidence="2" id="KW-1185">Reference proteome</keyword>
<reference evidence="1 2" key="1">
    <citation type="journal article" date="2022" name="Allergy">
        <title>Genome assembly and annotation of Periplaneta americana reveal a comprehensive cockroach allergen profile.</title>
        <authorList>
            <person name="Wang L."/>
            <person name="Xiong Q."/>
            <person name="Saelim N."/>
            <person name="Wang L."/>
            <person name="Nong W."/>
            <person name="Wan A.T."/>
            <person name="Shi M."/>
            <person name="Liu X."/>
            <person name="Cao Q."/>
            <person name="Hui J.H.L."/>
            <person name="Sookrung N."/>
            <person name="Leung T.F."/>
            <person name="Tungtrongchitr A."/>
            <person name="Tsui S.K.W."/>
        </authorList>
    </citation>
    <scope>NUCLEOTIDE SEQUENCE [LARGE SCALE GENOMIC DNA]</scope>
    <source>
        <strain evidence="1">PWHHKU_190912</strain>
    </source>
</reference>
<protein>
    <submittedName>
        <fullName evidence="1">Uncharacterized protein</fullName>
    </submittedName>
</protein>
<sequence>MVGLCEGGNEHAGSLKAICDNAGEMSPGSSTESYPAFARIGLRENTGKNLNQVTCSDRDSNPGHLVSRPDALTVTPQHAYAHGKLNCVDAASVPLHTTAKMSLSIYGKCFPVARSNGRNKAQLTHGPAPTVVEWSDLQSVTEAVQIQVPVRIKHKVTLMADKVVLGVFSEFFRFPILVDRGDWSRGRDVNYSGDAIRTQNLQVAFRAAGLEL</sequence>
<accession>A0ABQ8SP47</accession>
<organism evidence="1 2">
    <name type="scientific">Periplaneta americana</name>
    <name type="common">American cockroach</name>
    <name type="synonym">Blatta americana</name>
    <dbReference type="NCBI Taxonomy" id="6978"/>
    <lineage>
        <taxon>Eukaryota</taxon>
        <taxon>Metazoa</taxon>
        <taxon>Ecdysozoa</taxon>
        <taxon>Arthropoda</taxon>
        <taxon>Hexapoda</taxon>
        <taxon>Insecta</taxon>
        <taxon>Pterygota</taxon>
        <taxon>Neoptera</taxon>
        <taxon>Polyneoptera</taxon>
        <taxon>Dictyoptera</taxon>
        <taxon>Blattodea</taxon>
        <taxon>Blattoidea</taxon>
        <taxon>Blattidae</taxon>
        <taxon>Blattinae</taxon>
        <taxon>Periplaneta</taxon>
    </lineage>
</organism>
<gene>
    <name evidence="1" type="ORF">ANN_23787</name>
</gene>
<dbReference type="EMBL" id="JAJSOF020000025">
    <property type="protein sequence ID" value="KAJ4435210.1"/>
    <property type="molecule type" value="Genomic_DNA"/>
</dbReference>
<name>A0ABQ8SP47_PERAM</name>
<comment type="caution">
    <text evidence="1">The sequence shown here is derived from an EMBL/GenBank/DDBJ whole genome shotgun (WGS) entry which is preliminary data.</text>
</comment>
<dbReference type="Proteomes" id="UP001148838">
    <property type="component" value="Unassembled WGS sequence"/>
</dbReference>
<evidence type="ECO:0000313" key="2">
    <source>
        <dbReference type="Proteomes" id="UP001148838"/>
    </source>
</evidence>